<dbReference type="Proteomes" id="UP000614261">
    <property type="component" value="Unassembled WGS sequence"/>
</dbReference>
<evidence type="ECO:0000256" key="2">
    <source>
        <dbReference type="ARBA" id="ARBA00009441"/>
    </source>
</evidence>
<dbReference type="PIRSF" id="PIRSF003128">
    <property type="entry name" value="RecN"/>
    <property type="match status" value="1"/>
</dbReference>
<evidence type="ECO:0000256" key="1">
    <source>
        <dbReference type="ARBA" id="ARBA00003618"/>
    </source>
</evidence>
<evidence type="ECO:0000256" key="4">
    <source>
        <dbReference type="ARBA" id="ARBA00022741"/>
    </source>
</evidence>
<dbReference type="PANTHER" id="PTHR11059">
    <property type="entry name" value="DNA REPAIR PROTEIN RECN"/>
    <property type="match status" value="1"/>
</dbReference>
<feature type="domain" description="RecF/RecN/SMC N-terminal" evidence="11">
    <location>
        <begin position="14"/>
        <end position="509"/>
    </location>
</feature>
<feature type="coiled-coil region" evidence="10">
    <location>
        <begin position="261"/>
        <end position="288"/>
    </location>
</feature>
<proteinExistence type="inferred from homology"/>
<dbReference type="NCBIfam" id="TIGR00634">
    <property type="entry name" value="recN"/>
    <property type="match status" value="1"/>
</dbReference>
<keyword evidence="10" id="KW-0175">Coiled coil</keyword>
<dbReference type="RefSeq" id="WP_188512380.1">
    <property type="nucleotide sequence ID" value="NZ_BMGD01000001.1"/>
</dbReference>
<dbReference type="InterPro" id="IPR004604">
    <property type="entry name" value="DNA_recomb/repair_RecN"/>
</dbReference>
<keyword evidence="13" id="KW-1185">Reference proteome</keyword>
<organism evidence="12 13">
    <name type="scientific">Blastomonas aquatica</name>
    <dbReference type="NCBI Taxonomy" id="1510276"/>
    <lineage>
        <taxon>Bacteria</taxon>
        <taxon>Pseudomonadati</taxon>
        <taxon>Pseudomonadota</taxon>
        <taxon>Alphaproteobacteria</taxon>
        <taxon>Sphingomonadales</taxon>
        <taxon>Sphingomonadaceae</taxon>
        <taxon>Blastomonas</taxon>
    </lineage>
</organism>
<comment type="similarity">
    <text evidence="2 9">Belongs to the RecN family.</text>
</comment>
<sequence length="553" mass="58671">MLLSLAIRDLVLIEALDLDFHGGLGVLTGETGAGKSILLDALGLAMGARADSGLVRQGADRALVIAGFDMAGHAAVTAVLAENDIAQEPGEPLLIRRQVRADGGSRAFVNDQPVSAGLLRDLGVQLVEIHGQHDDRGLINPRGHRDLLDSFGRCDVAGVAAAWRSWQAAERAFADANAAIDTALRDRDLLEHNLAELTAFMPQPGEEAELAGDRAAMQKGERLSGDIADLFATFEGSKGALAQLRGAARKLDRIAEEHPLLNEALEALDRSVIEADDAEAKLRAASEALTYDSVRLDEMERRLFDLRALARKHNVAGDALPDLLAQMQADWAALESGGANLSALDKARHAAKAAYVSAAEALSAARAKAGKALDSAVQGELIPLKLDAARFRTLVDPLDETRWGPSGMDHVEFLISTNPGSDFAPLMKIASGGELSRFILALKVALAEQGGAETMIFDEIDRGVGGAVASAIGERLARLARTTQLLVVTHSPQVAARGAHHLLIAKTSDGTVARTGVRLLDDADRKEEIARMLSGAEITPEARAQADRLLERV</sequence>
<protein>
    <recommendedName>
        <fullName evidence="3 9">DNA repair protein RecN</fullName>
    </recommendedName>
    <alternativeName>
        <fullName evidence="8 9">Recombination protein N</fullName>
    </alternativeName>
</protein>
<keyword evidence="5 9" id="KW-0227">DNA damage</keyword>
<keyword evidence="4" id="KW-0547">Nucleotide-binding</keyword>
<evidence type="ECO:0000256" key="7">
    <source>
        <dbReference type="ARBA" id="ARBA00023204"/>
    </source>
</evidence>
<dbReference type="PANTHER" id="PTHR11059:SF0">
    <property type="entry name" value="DNA REPAIR PROTEIN RECN"/>
    <property type="match status" value="1"/>
</dbReference>
<evidence type="ECO:0000313" key="13">
    <source>
        <dbReference type="Proteomes" id="UP000614261"/>
    </source>
</evidence>
<comment type="function">
    <text evidence="1 9">May be involved in recombinational repair of damaged DNA.</text>
</comment>
<accession>A0ABQ1IR88</accession>
<evidence type="ECO:0000256" key="9">
    <source>
        <dbReference type="PIRNR" id="PIRNR003128"/>
    </source>
</evidence>
<evidence type="ECO:0000256" key="6">
    <source>
        <dbReference type="ARBA" id="ARBA00022840"/>
    </source>
</evidence>
<evidence type="ECO:0000256" key="3">
    <source>
        <dbReference type="ARBA" id="ARBA00021315"/>
    </source>
</evidence>
<comment type="caution">
    <text evidence="12">The sequence shown here is derived from an EMBL/GenBank/DDBJ whole genome shotgun (WGS) entry which is preliminary data.</text>
</comment>
<dbReference type="EMBL" id="BMGD01000001">
    <property type="protein sequence ID" value="GGB49836.1"/>
    <property type="molecule type" value="Genomic_DNA"/>
</dbReference>
<evidence type="ECO:0000256" key="5">
    <source>
        <dbReference type="ARBA" id="ARBA00022763"/>
    </source>
</evidence>
<reference evidence="13" key="1">
    <citation type="journal article" date="2019" name="Int. J. Syst. Evol. Microbiol.">
        <title>The Global Catalogue of Microorganisms (GCM) 10K type strain sequencing project: providing services to taxonomists for standard genome sequencing and annotation.</title>
        <authorList>
            <consortium name="The Broad Institute Genomics Platform"/>
            <consortium name="The Broad Institute Genome Sequencing Center for Infectious Disease"/>
            <person name="Wu L."/>
            <person name="Ma J."/>
        </authorList>
    </citation>
    <scope>NUCLEOTIDE SEQUENCE [LARGE SCALE GENOMIC DNA]</scope>
    <source>
        <strain evidence="13">CGMCC 1.12851</strain>
    </source>
</reference>
<evidence type="ECO:0000256" key="10">
    <source>
        <dbReference type="SAM" id="Coils"/>
    </source>
</evidence>
<dbReference type="Gene3D" id="3.40.50.300">
    <property type="entry name" value="P-loop containing nucleotide triphosphate hydrolases"/>
    <property type="match status" value="2"/>
</dbReference>
<dbReference type="Pfam" id="PF02463">
    <property type="entry name" value="SMC_N"/>
    <property type="match status" value="1"/>
</dbReference>
<dbReference type="SUPFAM" id="SSF52540">
    <property type="entry name" value="P-loop containing nucleoside triphosphate hydrolases"/>
    <property type="match status" value="2"/>
</dbReference>
<name>A0ABQ1IR88_9SPHN</name>
<evidence type="ECO:0000259" key="11">
    <source>
        <dbReference type="Pfam" id="PF02463"/>
    </source>
</evidence>
<keyword evidence="7 9" id="KW-0234">DNA repair</keyword>
<keyword evidence="6" id="KW-0067">ATP-binding</keyword>
<dbReference type="CDD" id="cd03241">
    <property type="entry name" value="ABC_RecN"/>
    <property type="match status" value="2"/>
</dbReference>
<dbReference type="InterPro" id="IPR003395">
    <property type="entry name" value="RecF/RecN/SMC_N"/>
</dbReference>
<evidence type="ECO:0000313" key="12">
    <source>
        <dbReference type="EMBL" id="GGB49836.1"/>
    </source>
</evidence>
<dbReference type="InterPro" id="IPR027417">
    <property type="entry name" value="P-loop_NTPase"/>
</dbReference>
<gene>
    <name evidence="12" type="ORF">GCM10010833_00590</name>
</gene>
<evidence type="ECO:0000256" key="8">
    <source>
        <dbReference type="ARBA" id="ARBA00033408"/>
    </source>
</evidence>